<accession>A0A7C4JK77</accession>
<evidence type="ECO:0000256" key="2">
    <source>
        <dbReference type="ARBA" id="ARBA00022729"/>
    </source>
</evidence>
<keyword evidence="3" id="KW-0812">Transmembrane</keyword>
<name>A0A7C4JK77_9CREN</name>
<dbReference type="InterPro" id="IPR018313">
    <property type="entry name" value="SBP_3_CS"/>
</dbReference>
<dbReference type="InterPro" id="IPR001638">
    <property type="entry name" value="Solute-binding_3/MltF_N"/>
</dbReference>
<keyword evidence="3" id="KW-0472">Membrane</keyword>
<dbReference type="SMART" id="SM00062">
    <property type="entry name" value="PBPb"/>
    <property type="match status" value="1"/>
</dbReference>
<dbReference type="EMBL" id="DTBD01000064">
    <property type="protein sequence ID" value="HGQ64978.1"/>
    <property type="molecule type" value="Genomic_DNA"/>
</dbReference>
<feature type="domain" description="Solute-binding protein family 3/N-terminal" evidence="4">
    <location>
        <begin position="35"/>
        <end position="256"/>
    </location>
</feature>
<gene>
    <name evidence="7" type="ORF">ENU08_07020</name>
    <name evidence="6" type="ORF">ENU41_05400</name>
</gene>
<evidence type="ECO:0000256" key="1">
    <source>
        <dbReference type="ARBA" id="ARBA00004196"/>
    </source>
</evidence>
<comment type="subcellular location">
    <subcellularLocation>
        <location evidence="1">Cell envelope</location>
    </subcellularLocation>
</comment>
<keyword evidence="3" id="KW-1133">Transmembrane helix</keyword>
<dbReference type="CDD" id="cd13624">
    <property type="entry name" value="PBP2_Arg_Lys_His"/>
    <property type="match status" value="1"/>
</dbReference>
<evidence type="ECO:0000313" key="7">
    <source>
        <dbReference type="EMBL" id="HGQ64978.1"/>
    </source>
</evidence>
<dbReference type="SMART" id="SM00079">
    <property type="entry name" value="PBPe"/>
    <property type="match status" value="1"/>
</dbReference>
<dbReference type="GO" id="GO:0016020">
    <property type="term" value="C:membrane"/>
    <property type="evidence" value="ECO:0007669"/>
    <property type="project" value="InterPro"/>
</dbReference>
<comment type="caution">
    <text evidence="7">The sequence shown here is derived from an EMBL/GenBank/DDBJ whole genome shotgun (WGS) entry which is preliminary data.</text>
</comment>
<organism evidence="7">
    <name type="scientific">Ignisphaera aggregans</name>
    <dbReference type="NCBI Taxonomy" id="334771"/>
    <lineage>
        <taxon>Archaea</taxon>
        <taxon>Thermoproteota</taxon>
        <taxon>Thermoprotei</taxon>
        <taxon>Desulfurococcales</taxon>
        <taxon>Desulfurococcaceae</taxon>
        <taxon>Ignisphaera</taxon>
    </lineage>
</organism>
<feature type="transmembrane region" description="Helical" evidence="3">
    <location>
        <begin position="6"/>
        <end position="27"/>
    </location>
</feature>
<evidence type="ECO:0000256" key="3">
    <source>
        <dbReference type="SAM" id="Phobius"/>
    </source>
</evidence>
<dbReference type="PANTHER" id="PTHR35936">
    <property type="entry name" value="MEMBRANE-BOUND LYTIC MUREIN TRANSGLYCOSYLASE F"/>
    <property type="match status" value="1"/>
</dbReference>
<protein>
    <submittedName>
        <fullName evidence="7">Basic amino acid ABC transporter substrate-binding protein</fullName>
    </submittedName>
</protein>
<dbReference type="EMBL" id="DTCK01000034">
    <property type="protein sequence ID" value="HGQ36097.1"/>
    <property type="molecule type" value="Genomic_DNA"/>
</dbReference>
<sequence>MKLPLLVVIAIIAIVVIGGAVYLLLIWPSTQRAKVLKIGTSPDFPPFEYIDETTGEVVGIDIDLIKAIAKKLGYEIEIVQIEFAGLIEALEKGHIDVAISGITITEERSKKVDFSIPYWKSDQAILVTKVSSFKPQNLTDLAGKIVGVQSGTTAEILLDELKASNVVVEIKRYSSYSLAVQDLVNGRVDAVLVDSPVASTLAKNYGVEVACIVPTGEEYGIAVKKGNTELLKQINRALEEILNSEEWQRIISKYLG</sequence>
<dbReference type="Pfam" id="PF00497">
    <property type="entry name" value="SBP_bac_3"/>
    <property type="match status" value="1"/>
</dbReference>
<dbReference type="AlphaFoldDB" id="A0A7C4JK77"/>
<dbReference type="SUPFAM" id="SSF53850">
    <property type="entry name" value="Periplasmic binding protein-like II"/>
    <property type="match status" value="1"/>
</dbReference>
<dbReference type="PROSITE" id="PS01039">
    <property type="entry name" value="SBP_BACTERIAL_3"/>
    <property type="match status" value="1"/>
</dbReference>
<evidence type="ECO:0000259" key="4">
    <source>
        <dbReference type="SMART" id="SM00062"/>
    </source>
</evidence>
<dbReference type="GO" id="GO:0015276">
    <property type="term" value="F:ligand-gated monoatomic ion channel activity"/>
    <property type="evidence" value="ECO:0007669"/>
    <property type="project" value="InterPro"/>
</dbReference>
<proteinExistence type="predicted"/>
<feature type="domain" description="Ionotropic glutamate receptor C-terminal" evidence="5">
    <location>
        <begin position="35"/>
        <end position="253"/>
    </location>
</feature>
<reference evidence="7" key="1">
    <citation type="journal article" date="2020" name="mSystems">
        <title>Genome- and Community-Level Interaction Insights into Carbon Utilization and Element Cycling Functions of Hydrothermarchaeota in Hydrothermal Sediment.</title>
        <authorList>
            <person name="Zhou Z."/>
            <person name="Liu Y."/>
            <person name="Xu W."/>
            <person name="Pan J."/>
            <person name="Luo Z.H."/>
            <person name="Li M."/>
        </authorList>
    </citation>
    <scope>NUCLEOTIDE SEQUENCE [LARGE SCALE GENOMIC DNA]</scope>
    <source>
        <strain evidence="7">SpSt-637</strain>
        <strain evidence="6">SpSt-667</strain>
    </source>
</reference>
<dbReference type="PANTHER" id="PTHR35936:SF17">
    <property type="entry name" value="ARGININE-BINDING EXTRACELLULAR PROTEIN ARTP"/>
    <property type="match status" value="1"/>
</dbReference>
<keyword evidence="2" id="KW-0732">Signal</keyword>
<evidence type="ECO:0000259" key="5">
    <source>
        <dbReference type="SMART" id="SM00079"/>
    </source>
</evidence>
<evidence type="ECO:0000313" key="6">
    <source>
        <dbReference type="EMBL" id="HGQ36097.1"/>
    </source>
</evidence>
<dbReference type="InterPro" id="IPR001320">
    <property type="entry name" value="Iontro_rcpt_C"/>
</dbReference>
<dbReference type="Gene3D" id="3.40.190.10">
    <property type="entry name" value="Periplasmic binding protein-like II"/>
    <property type="match status" value="2"/>
</dbReference>